<organism evidence="1 2">
    <name type="scientific">Vibrio coralliilyticus</name>
    <dbReference type="NCBI Taxonomy" id="190893"/>
    <lineage>
        <taxon>Bacteria</taxon>
        <taxon>Pseudomonadati</taxon>
        <taxon>Pseudomonadota</taxon>
        <taxon>Gammaproteobacteria</taxon>
        <taxon>Vibrionales</taxon>
        <taxon>Vibrionaceae</taxon>
        <taxon>Vibrio</taxon>
    </lineage>
</organism>
<dbReference type="AlphaFoldDB" id="A0AAP6ZHL3"/>
<evidence type="ECO:0000313" key="1">
    <source>
        <dbReference type="EMBL" id="NOJ21304.1"/>
    </source>
</evidence>
<comment type="caution">
    <text evidence="1">The sequence shown here is derived from an EMBL/GenBank/DDBJ whole genome shotgun (WGS) entry which is preliminary data.</text>
</comment>
<dbReference type="EMBL" id="VTXP01000001">
    <property type="protein sequence ID" value="NOJ21304.1"/>
    <property type="molecule type" value="Genomic_DNA"/>
</dbReference>
<reference evidence="1 2" key="1">
    <citation type="submission" date="2019-09" db="EMBL/GenBank/DDBJ databases">
        <title>Draft genome sequencing and comparative genomics of hatchery-associated Vibrios.</title>
        <authorList>
            <person name="Kehlet-Delgado H."/>
            <person name="Mueller R.S."/>
        </authorList>
    </citation>
    <scope>NUCLEOTIDE SEQUENCE [LARGE SCALE GENOMIC DNA]</scope>
    <source>
        <strain evidence="1 2">09-121-3</strain>
    </source>
</reference>
<dbReference type="Proteomes" id="UP000576645">
    <property type="component" value="Unassembled WGS sequence"/>
</dbReference>
<gene>
    <name evidence="1" type="ORF">F0238_01035</name>
</gene>
<accession>A0AAP6ZHL3</accession>
<proteinExistence type="predicted"/>
<sequence length="400" mass="45450">MFQDFSKALLDEIQRREIAKTRAKSKKFLAQINKQQNLSQGFLLVNQSQYKRELAELKAKLKNSTFQQTPEGQMSKLMLAILENDTELEKYLDKDVVEEIHHKDLRWGSEKPKPNTSKTTKVGTGIRYSDRTRNQLSSLRFKRKQLFLFYKRIIEAQVALRVLCDDVVSTVGGKVCAPPGAFNGIKSFNGALNKITQRERNDEVGDLKDCARMTIEFDNQKQMLLAKAKIAQSQEFLAVKGYQKALKDRYSSGTQEDGLLKFNSSAQKSGYKDIKFFLKMSNGVIGELQLNTKDMLIAKEKEHVIYDILRESKDQTKPYTISNPDVVVKIREHMNDGWFSFIETKVPEVKEALVQVKQMVKNIPMGISPTLTVMPKQAEALNKVSLGLYAKGELPGALVV</sequence>
<evidence type="ECO:0000313" key="2">
    <source>
        <dbReference type="Proteomes" id="UP000576645"/>
    </source>
</evidence>
<protein>
    <submittedName>
        <fullName evidence="1">Uncharacterized protein</fullName>
    </submittedName>
</protein>
<name>A0AAP6ZHL3_9VIBR</name>